<dbReference type="EMBL" id="CAJGYO010000018">
    <property type="protein sequence ID" value="CAD6337111.1"/>
    <property type="molecule type" value="Genomic_DNA"/>
</dbReference>
<comment type="caution">
    <text evidence="2">The sequence shown here is derived from an EMBL/GenBank/DDBJ whole genome shotgun (WGS) entry which is preliminary data.</text>
</comment>
<feature type="compositionally biased region" description="Polar residues" evidence="1">
    <location>
        <begin position="211"/>
        <end position="229"/>
    </location>
</feature>
<sequence length="499" mass="54796">MAGRSGARWYWPPAMAGADAPPGAVARWPRPRPWRGGPAPSVAARWPWPSATGAAAPWQGRGQLPDAGCVRLHGACVAEPPAPGAHDSVGVNSFCCRLLAFSPTSASRTIAALPAQDCSTSAPPPRRTLLLDLDDTLDPSPAANSSTFSNHQSQLQSMACSLSPTQHLPVLASDGKALQAPRTGTRCPPLLRPPVRIQQSSSFALMKRLNSSQQTVRLRSSPFSGVSSQKKPRFKEQGSRSASREHVVPPKKRKAPHVRRSKRDTSPGVLNDEDWAMLEREEDEQPLKHGKEMKTRKSVSDLPAMQEQETCVFYPTRKHQHGASKYLKRYPSLIFSMLRCTIMPKVGNFDVVRFPYYEVIQGVLSGDKLNMVEWMAARMMECRALDEKFIMQEQFLRDNFIDPMIAKVNSLADQMERMATKEELGELPSEIATQVQATGQLKWTANGDSSRSLPSSVVPTDTTAAAASSDSARPVIVVMPRRHHTPELVPLQSIKGAFI</sequence>
<gene>
    <name evidence="2" type="ORF">NCGR_LOCUS61209</name>
</gene>
<evidence type="ECO:0000313" key="2">
    <source>
        <dbReference type="EMBL" id="CAD6337111.1"/>
    </source>
</evidence>
<name>A0A811S716_9POAL</name>
<reference evidence="2" key="1">
    <citation type="submission" date="2020-10" db="EMBL/GenBank/DDBJ databases">
        <authorList>
            <person name="Han B."/>
            <person name="Lu T."/>
            <person name="Zhao Q."/>
            <person name="Huang X."/>
            <person name="Zhao Y."/>
        </authorList>
    </citation>
    <scope>NUCLEOTIDE SEQUENCE</scope>
</reference>
<feature type="compositionally biased region" description="Basic and acidic residues" evidence="1">
    <location>
        <begin position="234"/>
        <end position="248"/>
    </location>
</feature>
<feature type="compositionally biased region" description="Low complexity" evidence="1">
    <location>
        <begin position="455"/>
        <end position="471"/>
    </location>
</feature>
<dbReference type="AlphaFoldDB" id="A0A811S716"/>
<feature type="compositionally biased region" description="Low complexity" evidence="1">
    <location>
        <begin position="19"/>
        <end position="40"/>
    </location>
</feature>
<feature type="region of interest" description="Disordered" evidence="1">
    <location>
        <begin position="445"/>
        <end position="471"/>
    </location>
</feature>
<evidence type="ECO:0000256" key="1">
    <source>
        <dbReference type="SAM" id="MobiDB-lite"/>
    </source>
</evidence>
<keyword evidence="3" id="KW-1185">Reference proteome</keyword>
<organism evidence="2 3">
    <name type="scientific">Miscanthus lutarioriparius</name>
    <dbReference type="NCBI Taxonomy" id="422564"/>
    <lineage>
        <taxon>Eukaryota</taxon>
        <taxon>Viridiplantae</taxon>
        <taxon>Streptophyta</taxon>
        <taxon>Embryophyta</taxon>
        <taxon>Tracheophyta</taxon>
        <taxon>Spermatophyta</taxon>
        <taxon>Magnoliopsida</taxon>
        <taxon>Liliopsida</taxon>
        <taxon>Poales</taxon>
        <taxon>Poaceae</taxon>
        <taxon>PACMAD clade</taxon>
        <taxon>Panicoideae</taxon>
        <taxon>Andropogonodae</taxon>
        <taxon>Andropogoneae</taxon>
        <taxon>Saccharinae</taxon>
        <taxon>Miscanthus</taxon>
    </lineage>
</organism>
<evidence type="ECO:0000313" key="3">
    <source>
        <dbReference type="Proteomes" id="UP000604825"/>
    </source>
</evidence>
<protein>
    <submittedName>
        <fullName evidence="2">Uncharacterized protein</fullName>
    </submittedName>
</protein>
<feature type="compositionally biased region" description="Basic and acidic residues" evidence="1">
    <location>
        <begin position="285"/>
        <end position="299"/>
    </location>
</feature>
<feature type="compositionally biased region" description="Polar residues" evidence="1">
    <location>
        <begin position="445"/>
        <end position="454"/>
    </location>
</feature>
<dbReference type="OrthoDB" id="644317at2759"/>
<accession>A0A811S716</accession>
<dbReference type="Proteomes" id="UP000604825">
    <property type="component" value="Unassembled WGS sequence"/>
</dbReference>
<feature type="region of interest" description="Disordered" evidence="1">
    <location>
        <begin position="19"/>
        <end position="46"/>
    </location>
</feature>
<feature type="region of interest" description="Disordered" evidence="1">
    <location>
        <begin position="282"/>
        <end position="301"/>
    </location>
</feature>
<feature type="compositionally biased region" description="Basic residues" evidence="1">
    <location>
        <begin position="249"/>
        <end position="262"/>
    </location>
</feature>
<feature type="region of interest" description="Disordered" evidence="1">
    <location>
        <begin position="175"/>
        <end position="195"/>
    </location>
</feature>
<feature type="region of interest" description="Disordered" evidence="1">
    <location>
        <begin position="211"/>
        <end position="276"/>
    </location>
</feature>
<proteinExistence type="predicted"/>